<proteinExistence type="predicted"/>
<name>A0AAW4VYF5_9FIRM</name>
<accession>A0AAW4VYF5</accession>
<organism evidence="1 2">
    <name type="scientific">Agathobaculum butyriciproducens</name>
    <dbReference type="NCBI Taxonomy" id="1628085"/>
    <lineage>
        <taxon>Bacteria</taxon>
        <taxon>Bacillati</taxon>
        <taxon>Bacillota</taxon>
        <taxon>Clostridia</taxon>
        <taxon>Eubacteriales</taxon>
        <taxon>Butyricicoccaceae</taxon>
        <taxon>Agathobaculum</taxon>
    </lineage>
</organism>
<protein>
    <submittedName>
        <fullName evidence="1">Ribonuclease Z</fullName>
    </submittedName>
</protein>
<dbReference type="AlphaFoldDB" id="A0AAW4VYF5"/>
<dbReference type="Proteomes" id="UP001298753">
    <property type="component" value="Unassembled WGS sequence"/>
</dbReference>
<gene>
    <name evidence="1" type="ORF">LKD22_02725</name>
</gene>
<comment type="caution">
    <text evidence="1">The sequence shown here is derived from an EMBL/GenBank/DDBJ whole genome shotgun (WGS) entry which is preliminary data.</text>
</comment>
<reference evidence="1 2" key="1">
    <citation type="submission" date="2021-10" db="EMBL/GenBank/DDBJ databases">
        <title>Anaerobic single-cell dispensing facilitates the cultivation of human gut bacteria.</title>
        <authorList>
            <person name="Afrizal A."/>
        </authorList>
    </citation>
    <scope>NUCLEOTIDE SEQUENCE [LARGE SCALE GENOMIC DNA]</scope>
    <source>
        <strain evidence="1 2">CLA-AA-H270</strain>
    </source>
</reference>
<evidence type="ECO:0000313" key="1">
    <source>
        <dbReference type="EMBL" id="MCC2176056.1"/>
    </source>
</evidence>
<dbReference type="EMBL" id="JAJEPX010000004">
    <property type="protein sequence ID" value="MCC2176056.1"/>
    <property type="molecule type" value="Genomic_DNA"/>
</dbReference>
<keyword evidence="2" id="KW-1185">Reference proteome</keyword>
<dbReference type="RefSeq" id="WP_227600173.1">
    <property type="nucleotide sequence ID" value="NZ_JAJEPX010000004.1"/>
</dbReference>
<evidence type="ECO:0000313" key="2">
    <source>
        <dbReference type="Proteomes" id="UP001298753"/>
    </source>
</evidence>
<sequence length="138" mass="16166">MKLILCVDDKGGLAFNHRRQSRDRVLNERILMHCGMHRLWISPYTAKLFGADTAVRLCIAEDCLERAEEDDYCFAEVHNPAPYLNRVQQVIVYHWNRVYPADRYFTLPETGWIKQSETEFAGSSHEKITEEVFVKCEN</sequence>
<dbReference type="GeneID" id="98659465"/>